<keyword evidence="5" id="KW-1185">Reference proteome</keyword>
<comment type="caution">
    <text evidence="4">The sequence shown here is derived from an EMBL/GenBank/DDBJ whole genome shotgun (WGS) entry which is preliminary data.</text>
</comment>
<comment type="similarity">
    <text evidence="1 2">Belongs to the fructosamine kinase family.</text>
</comment>
<keyword evidence="2 4" id="KW-0418">Kinase</keyword>
<dbReference type="STRING" id="1763537.ULVI_12985"/>
<organism evidence="4 5">
    <name type="scientific">Cochleicola gelatinilyticus</name>
    <dbReference type="NCBI Taxonomy" id="1763537"/>
    <lineage>
        <taxon>Bacteria</taxon>
        <taxon>Pseudomonadati</taxon>
        <taxon>Bacteroidota</taxon>
        <taxon>Flavobacteriia</taxon>
        <taxon>Flavobacteriales</taxon>
        <taxon>Flavobacteriaceae</taxon>
        <taxon>Cochleicola</taxon>
    </lineage>
</organism>
<dbReference type="SUPFAM" id="SSF56112">
    <property type="entry name" value="Protein kinase-like (PK-like)"/>
    <property type="match status" value="1"/>
</dbReference>
<evidence type="ECO:0000259" key="3">
    <source>
        <dbReference type="PROSITE" id="PS50011"/>
    </source>
</evidence>
<sequence length="286" mass="32676">MSLMSISQIFQKIATDNFLEIKEATSLRGGDINEVTLLSCTTGYFALKTNCVNRFPKIFSTEAKGLSSLEKSKSFLTPKVINEGRIEETLYLLLEYIPPSAPSQNFNENFAKQLTQLHRNTQTKFGLDHSNYIGSLPQYNSFKTTAASFYIEQRLQPQLEMANNRGFLFSNVPSVIKNITNEIPNEPSGLIHGDLWNGNYLISEKGQPVLIDPAVAYAPREMDLAMMHLFGGFSDEIFNLYNEIYPLEQNWKNRIDLWQLYYLLVHLNLFGSSYLHSVSRILKKYS</sequence>
<dbReference type="OrthoDB" id="5291879at2"/>
<dbReference type="PANTHER" id="PTHR12149">
    <property type="entry name" value="FRUCTOSAMINE 3 KINASE-RELATED PROTEIN"/>
    <property type="match status" value="1"/>
</dbReference>
<accession>A0A167EXJ5</accession>
<dbReference type="InterPro" id="IPR011009">
    <property type="entry name" value="Kinase-like_dom_sf"/>
</dbReference>
<evidence type="ECO:0000256" key="2">
    <source>
        <dbReference type="PIRNR" id="PIRNR006221"/>
    </source>
</evidence>
<dbReference type="Gene3D" id="3.90.1200.10">
    <property type="match status" value="1"/>
</dbReference>
<name>A0A167EXJ5_9FLAO</name>
<feature type="domain" description="Protein kinase" evidence="3">
    <location>
        <begin position="7"/>
        <end position="286"/>
    </location>
</feature>
<dbReference type="Pfam" id="PF03881">
    <property type="entry name" value="Fructosamin_kin"/>
    <property type="match status" value="1"/>
</dbReference>
<protein>
    <submittedName>
        <fullName evidence="4">Fructosamine kinase</fullName>
    </submittedName>
</protein>
<evidence type="ECO:0000313" key="5">
    <source>
        <dbReference type="Proteomes" id="UP000077013"/>
    </source>
</evidence>
<dbReference type="Proteomes" id="UP000077013">
    <property type="component" value="Unassembled WGS sequence"/>
</dbReference>
<evidence type="ECO:0000313" key="4">
    <source>
        <dbReference type="EMBL" id="OAB75976.1"/>
    </source>
</evidence>
<dbReference type="GO" id="GO:0005524">
    <property type="term" value="F:ATP binding"/>
    <property type="evidence" value="ECO:0007669"/>
    <property type="project" value="InterPro"/>
</dbReference>
<proteinExistence type="inferred from homology"/>
<dbReference type="AlphaFoldDB" id="A0A167EXJ5"/>
<dbReference type="Gene3D" id="3.30.200.20">
    <property type="entry name" value="Phosphorylase Kinase, domain 1"/>
    <property type="match status" value="1"/>
</dbReference>
<dbReference type="GO" id="GO:0004672">
    <property type="term" value="F:protein kinase activity"/>
    <property type="evidence" value="ECO:0007669"/>
    <property type="project" value="InterPro"/>
</dbReference>
<keyword evidence="2" id="KW-0808">Transferase</keyword>
<dbReference type="EMBL" id="LRXL01000052">
    <property type="protein sequence ID" value="OAB75976.1"/>
    <property type="molecule type" value="Genomic_DNA"/>
</dbReference>
<gene>
    <name evidence="4" type="ORF">ULVI_12985</name>
</gene>
<dbReference type="PROSITE" id="PS50011">
    <property type="entry name" value="PROTEIN_KINASE_DOM"/>
    <property type="match status" value="1"/>
</dbReference>
<dbReference type="PANTHER" id="PTHR12149:SF8">
    <property type="entry name" value="PROTEIN-RIBULOSAMINE 3-KINASE"/>
    <property type="match status" value="1"/>
</dbReference>
<dbReference type="InterPro" id="IPR000719">
    <property type="entry name" value="Prot_kinase_dom"/>
</dbReference>
<reference evidence="4 5" key="1">
    <citation type="submission" date="2016-02" db="EMBL/GenBank/DDBJ databases">
        <title>Ulvibacter sp. LPB0005, isolated from Thais luteostoma.</title>
        <authorList>
            <person name="Shin S.-K."/>
            <person name="Yi H."/>
        </authorList>
    </citation>
    <scope>NUCLEOTIDE SEQUENCE [LARGE SCALE GENOMIC DNA]</scope>
    <source>
        <strain evidence="4 5">LPB0005</strain>
    </source>
</reference>
<dbReference type="InterPro" id="IPR016477">
    <property type="entry name" value="Fructo-/Ketosamine-3-kinase"/>
</dbReference>
<dbReference type="PIRSF" id="PIRSF006221">
    <property type="entry name" value="Ketosamine-3-kinase"/>
    <property type="match status" value="1"/>
</dbReference>
<evidence type="ECO:0000256" key="1">
    <source>
        <dbReference type="ARBA" id="ARBA00009460"/>
    </source>
</evidence>